<keyword evidence="3 7" id="KW-0812">Transmembrane</keyword>
<protein>
    <submittedName>
        <fullName evidence="9">O-acetylserine/cysteine efflux transporter</fullName>
    </submittedName>
</protein>
<dbReference type="Gene3D" id="1.10.3730.20">
    <property type="match status" value="1"/>
</dbReference>
<evidence type="ECO:0000256" key="3">
    <source>
        <dbReference type="ARBA" id="ARBA00022692"/>
    </source>
</evidence>
<dbReference type="Proteomes" id="UP000276232">
    <property type="component" value="Unassembled WGS sequence"/>
</dbReference>
<dbReference type="InParanoid" id="A0A3N1GA48"/>
<evidence type="ECO:0000313" key="10">
    <source>
        <dbReference type="Proteomes" id="UP000276232"/>
    </source>
</evidence>
<evidence type="ECO:0000256" key="4">
    <source>
        <dbReference type="ARBA" id="ARBA00022989"/>
    </source>
</evidence>
<feature type="transmembrane region" description="Helical" evidence="7">
    <location>
        <begin position="283"/>
        <end position="302"/>
    </location>
</feature>
<accession>A0A3N1GA48</accession>
<reference evidence="9 10" key="1">
    <citation type="journal article" date="2015" name="Stand. Genomic Sci.">
        <title>Genomic Encyclopedia of Bacterial and Archaeal Type Strains, Phase III: the genomes of soil and plant-associated and newly described type strains.</title>
        <authorList>
            <person name="Whitman W.B."/>
            <person name="Woyke T."/>
            <person name="Klenk H.P."/>
            <person name="Zhou Y."/>
            <person name="Lilburn T.G."/>
            <person name="Beck B.J."/>
            <person name="De Vos P."/>
            <person name="Vandamme P."/>
            <person name="Eisen J.A."/>
            <person name="Garrity G."/>
            <person name="Hugenholtz P."/>
            <person name="Kyrpides N.C."/>
        </authorList>
    </citation>
    <scope>NUCLEOTIDE SEQUENCE [LARGE SCALE GENOMIC DNA]</scope>
    <source>
        <strain evidence="9 10">CECT 7306</strain>
    </source>
</reference>
<feature type="transmembrane region" description="Helical" evidence="7">
    <location>
        <begin position="186"/>
        <end position="205"/>
    </location>
</feature>
<dbReference type="AlphaFoldDB" id="A0A3N1GA48"/>
<evidence type="ECO:0000256" key="7">
    <source>
        <dbReference type="SAM" id="Phobius"/>
    </source>
</evidence>
<name>A0A3N1GA48_9ACTN</name>
<sequence length="419" mass="44278">MDRTVGARQARDVPPRDRALACLVAVLWGVNFPATELALAQFPPLLLVALRFALVAVPTVLLVPRPQVPVRWLVGYGVGFGVLQFLFLYTAMDVGMPPGLASLVLQSSAPFTVLLGALLLRERLTPRRAVGVGVAVAGLAGIAVHRAADDGGAPVAAVLLTLAGGLGWALGNLSSRLAAPPRPLHLVLWMSVVPPVPMAAASLLVEGPDRVVTALTTATASSTGLLALLGLAYVVLLATLVGSGLWTALLARHPSGVVAPFSMLVPVAGISSSWLLLGDRTPLVEVVLGGLVVAGVLVGSTTPRAGGHRWRRGPRGAAMEVWPSPRRVRRADRHRDVLPARRTREEHVMATTQPRPPLKERALSALTFFYGPADVRDLPADKPTTTGRPGEDVGDGYRRHGEQGRQYVTREQQAADDRG</sequence>
<evidence type="ECO:0000256" key="5">
    <source>
        <dbReference type="ARBA" id="ARBA00023136"/>
    </source>
</evidence>
<feature type="transmembrane region" description="Helical" evidence="7">
    <location>
        <begin position="129"/>
        <end position="148"/>
    </location>
</feature>
<feature type="transmembrane region" description="Helical" evidence="7">
    <location>
        <begin position="225"/>
        <end position="250"/>
    </location>
</feature>
<feature type="transmembrane region" description="Helical" evidence="7">
    <location>
        <begin position="70"/>
        <end position="92"/>
    </location>
</feature>
<dbReference type="EMBL" id="RJKN01000007">
    <property type="protein sequence ID" value="ROP27107.1"/>
    <property type="molecule type" value="Genomic_DNA"/>
</dbReference>
<dbReference type="Pfam" id="PF00892">
    <property type="entry name" value="EamA"/>
    <property type="match status" value="2"/>
</dbReference>
<feature type="transmembrane region" description="Helical" evidence="7">
    <location>
        <begin position="154"/>
        <end position="174"/>
    </location>
</feature>
<evidence type="ECO:0000313" key="9">
    <source>
        <dbReference type="EMBL" id="ROP27107.1"/>
    </source>
</evidence>
<comment type="caution">
    <text evidence="9">The sequence shown here is derived from an EMBL/GenBank/DDBJ whole genome shotgun (WGS) entry which is preliminary data.</text>
</comment>
<comment type="subcellular location">
    <subcellularLocation>
        <location evidence="1">Membrane</location>
        <topology evidence="1">Multi-pass membrane protein</topology>
    </subcellularLocation>
</comment>
<feature type="transmembrane region" description="Helical" evidence="7">
    <location>
        <begin position="20"/>
        <end position="39"/>
    </location>
</feature>
<feature type="domain" description="EamA" evidence="8">
    <location>
        <begin position="157"/>
        <end position="298"/>
    </location>
</feature>
<feature type="transmembrane region" description="Helical" evidence="7">
    <location>
        <begin position="45"/>
        <end position="63"/>
    </location>
</feature>
<feature type="compositionally biased region" description="Basic and acidic residues" evidence="6">
    <location>
        <begin position="389"/>
        <end position="403"/>
    </location>
</feature>
<dbReference type="PANTHER" id="PTHR32322">
    <property type="entry name" value="INNER MEMBRANE TRANSPORTER"/>
    <property type="match status" value="1"/>
</dbReference>
<dbReference type="InterPro" id="IPR000620">
    <property type="entry name" value="EamA_dom"/>
</dbReference>
<dbReference type="SUPFAM" id="SSF103481">
    <property type="entry name" value="Multidrug resistance efflux transporter EmrE"/>
    <property type="match status" value="2"/>
</dbReference>
<evidence type="ECO:0000256" key="2">
    <source>
        <dbReference type="ARBA" id="ARBA00007362"/>
    </source>
</evidence>
<keyword evidence="10" id="KW-1185">Reference proteome</keyword>
<evidence type="ECO:0000256" key="6">
    <source>
        <dbReference type="SAM" id="MobiDB-lite"/>
    </source>
</evidence>
<dbReference type="InterPro" id="IPR037185">
    <property type="entry name" value="EmrE-like"/>
</dbReference>
<feature type="transmembrane region" description="Helical" evidence="7">
    <location>
        <begin position="257"/>
        <end position="277"/>
    </location>
</feature>
<feature type="region of interest" description="Disordered" evidence="6">
    <location>
        <begin position="374"/>
        <end position="419"/>
    </location>
</feature>
<evidence type="ECO:0000256" key="1">
    <source>
        <dbReference type="ARBA" id="ARBA00004141"/>
    </source>
</evidence>
<gene>
    <name evidence="9" type="ORF">EDC03_2630</name>
</gene>
<dbReference type="InterPro" id="IPR050638">
    <property type="entry name" value="AA-Vitamin_Transporters"/>
</dbReference>
<proteinExistence type="inferred from homology"/>
<dbReference type="GO" id="GO:0016020">
    <property type="term" value="C:membrane"/>
    <property type="evidence" value="ECO:0007669"/>
    <property type="project" value="UniProtKB-SubCell"/>
</dbReference>
<keyword evidence="4 7" id="KW-1133">Transmembrane helix</keyword>
<evidence type="ECO:0000259" key="8">
    <source>
        <dbReference type="Pfam" id="PF00892"/>
    </source>
</evidence>
<organism evidence="9 10">
    <name type="scientific">Pseudokineococcus lusitanus</name>
    <dbReference type="NCBI Taxonomy" id="763993"/>
    <lineage>
        <taxon>Bacteria</taxon>
        <taxon>Bacillati</taxon>
        <taxon>Actinomycetota</taxon>
        <taxon>Actinomycetes</taxon>
        <taxon>Kineosporiales</taxon>
        <taxon>Kineosporiaceae</taxon>
        <taxon>Pseudokineococcus</taxon>
    </lineage>
</organism>
<keyword evidence="5 7" id="KW-0472">Membrane</keyword>
<feature type="transmembrane region" description="Helical" evidence="7">
    <location>
        <begin position="98"/>
        <end position="120"/>
    </location>
</feature>
<feature type="domain" description="EamA" evidence="8">
    <location>
        <begin position="20"/>
        <end position="142"/>
    </location>
</feature>
<dbReference type="PANTHER" id="PTHR32322:SF9">
    <property type="entry name" value="AMINO-ACID METABOLITE EFFLUX PUMP-RELATED"/>
    <property type="match status" value="1"/>
</dbReference>
<comment type="similarity">
    <text evidence="2">Belongs to the EamA transporter family.</text>
</comment>